<dbReference type="Proteomes" id="UP000799444">
    <property type="component" value="Unassembled WGS sequence"/>
</dbReference>
<feature type="signal peptide" evidence="3">
    <location>
        <begin position="1"/>
        <end position="24"/>
    </location>
</feature>
<proteinExistence type="predicted"/>
<evidence type="ECO:0000313" key="4">
    <source>
        <dbReference type="EMBL" id="KAF2737742.1"/>
    </source>
</evidence>
<organism evidence="4 5">
    <name type="scientific">Polyplosphaeria fusca</name>
    <dbReference type="NCBI Taxonomy" id="682080"/>
    <lineage>
        <taxon>Eukaryota</taxon>
        <taxon>Fungi</taxon>
        <taxon>Dikarya</taxon>
        <taxon>Ascomycota</taxon>
        <taxon>Pezizomycotina</taxon>
        <taxon>Dothideomycetes</taxon>
        <taxon>Pleosporomycetidae</taxon>
        <taxon>Pleosporales</taxon>
        <taxon>Tetraplosphaeriaceae</taxon>
        <taxon>Polyplosphaeria</taxon>
    </lineage>
</organism>
<evidence type="ECO:0000313" key="5">
    <source>
        <dbReference type="Proteomes" id="UP000799444"/>
    </source>
</evidence>
<keyword evidence="5" id="KW-1185">Reference proteome</keyword>
<evidence type="ECO:0000256" key="3">
    <source>
        <dbReference type="SAM" id="SignalP"/>
    </source>
</evidence>
<accession>A0A9P4V2S7</accession>
<keyword evidence="2" id="KW-1133">Transmembrane helix</keyword>
<feature type="region of interest" description="Disordered" evidence="1">
    <location>
        <begin position="280"/>
        <end position="300"/>
    </location>
</feature>
<protein>
    <submittedName>
        <fullName evidence="4">Uncharacterized protein</fullName>
    </submittedName>
</protein>
<gene>
    <name evidence="4" type="ORF">EJ04DRAFT_95922</name>
</gene>
<evidence type="ECO:0000256" key="2">
    <source>
        <dbReference type="SAM" id="Phobius"/>
    </source>
</evidence>
<keyword evidence="2" id="KW-0472">Membrane</keyword>
<dbReference type="AlphaFoldDB" id="A0A9P4V2S7"/>
<comment type="caution">
    <text evidence="4">The sequence shown here is derived from an EMBL/GenBank/DDBJ whole genome shotgun (WGS) entry which is preliminary data.</text>
</comment>
<keyword evidence="2" id="KW-0812">Transmembrane</keyword>
<name>A0A9P4V2S7_9PLEO</name>
<dbReference type="OrthoDB" id="5215637at2759"/>
<evidence type="ECO:0000256" key="1">
    <source>
        <dbReference type="SAM" id="MobiDB-lite"/>
    </source>
</evidence>
<sequence length="300" mass="31904">MRAVSFSRASLVLLHFLFFSMSQSQCFHPNGTETTDAFHAPCSNDTASPLAHVCCAWQRPIPFGADGTQGFTADKCLSNGLCQNNAMDENRNVRTEYWREECTEQGWKEGACPTFCINGSDGIGNVRMTPCDGTSTSERWCCGDSISCCGVDNNVNLQIVAATLGAPTTTAISSLPLPSASSTSIIPTSSTTNVPSAASSSELSTGAKAGIGVCAAVGAIGLFIAGYFFARRKGAHRAQPDDKPYTDTVFYARMEEKFAPLGEMEAKSVQPVSVHELSADKYDSRIRGQSDSAGRPSDMA</sequence>
<dbReference type="EMBL" id="ML996114">
    <property type="protein sequence ID" value="KAF2737742.1"/>
    <property type="molecule type" value="Genomic_DNA"/>
</dbReference>
<feature type="transmembrane region" description="Helical" evidence="2">
    <location>
        <begin position="209"/>
        <end position="230"/>
    </location>
</feature>
<keyword evidence="3" id="KW-0732">Signal</keyword>
<reference evidence="4" key="1">
    <citation type="journal article" date="2020" name="Stud. Mycol.">
        <title>101 Dothideomycetes genomes: a test case for predicting lifestyles and emergence of pathogens.</title>
        <authorList>
            <person name="Haridas S."/>
            <person name="Albert R."/>
            <person name="Binder M."/>
            <person name="Bloem J."/>
            <person name="Labutti K."/>
            <person name="Salamov A."/>
            <person name="Andreopoulos B."/>
            <person name="Baker S."/>
            <person name="Barry K."/>
            <person name="Bills G."/>
            <person name="Bluhm B."/>
            <person name="Cannon C."/>
            <person name="Castanera R."/>
            <person name="Culley D."/>
            <person name="Daum C."/>
            <person name="Ezra D."/>
            <person name="Gonzalez J."/>
            <person name="Henrissat B."/>
            <person name="Kuo A."/>
            <person name="Liang C."/>
            <person name="Lipzen A."/>
            <person name="Lutzoni F."/>
            <person name="Magnuson J."/>
            <person name="Mondo S."/>
            <person name="Nolan M."/>
            <person name="Ohm R."/>
            <person name="Pangilinan J."/>
            <person name="Park H.-J."/>
            <person name="Ramirez L."/>
            <person name="Alfaro M."/>
            <person name="Sun H."/>
            <person name="Tritt A."/>
            <person name="Yoshinaga Y."/>
            <person name="Zwiers L.-H."/>
            <person name="Turgeon B."/>
            <person name="Goodwin S."/>
            <person name="Spatafora J."/>
            <person name="Crous P."/>
            <person name="Grigoriev I."/>
        </authorList>
    </citation>
    <scope>NUCLEOTIDE SEQUENCE</scope>
    <source>
        <strain evidence="4">CBS 125425</strain>
    </source>
</reference>
<feature type="chain" id="PRO_5040105310" evidence="3">
    <location>
        <begin position="25"/>
        <end position="300"/>
    </location>
</feature>